<evidence type="ECO:0000313" key="2">
    <source>
        <dbReference type="Proteomes" id="UP000003465"/>
    </source>
</evidence>
<feature type="non-terminal residue" evidence="1">
    <location>
        <position position="37"/>
    </location>
</feature>
<feature type="non-terminal residue" evidence="1">
    <location>
        <position position="1"/>
    </location>
</feature>
<accession>A0A656GN15</accession>
<dbReference type="Proteomes" id="UP000003465">
    <property type="component" value="Unassembled WGS sequence"/>
</dbReference>
<comment type="caution">
    <text evidence="1">The sequence shown here is derived from an EMBL/GenBank/DDBJ whole genome shotgun (WGS) entry which is preliminary data.</text>
</comment>
<organism evidence="1 2">
    <name type="scientific">Pseudomonas amygdali pv. mori str. 301020</name>
    <dbReference type="NCBI Taxonomy" id="629261"/>
    <lineage>
        <taxon>Bacteria</taxon>
        <taxon>Pseudomonadati</taxon>
        <taxon>Pseudomonadota</taxon>
        <taxon>Gammaproteobacteria</taxon>
        <taxon>Pseudomonadales</taxon>
        <taxon>Pseudomonadaceae</taxon>
        <taxon>Pseudomonas</taxon>
        <taxon>Pseudomonas amygdali</taxon>
    </lineage>
</organism>
<protein>
    <submittedName>
        <fullName evidence="1">Uncharacterized protein</fullName>
    </submittedName>
</protein>
<dbReference type="AlphaFoldDB" id="A0A656GN15"/>
<name>A0A656GN15_PSEA0</name>
<reference evidence="1 2" key="1">
    <citation type="journal article" date="2011" name="PLoS Pathog.">
        <title>Dynamic evolution of pathogenicity revealed by sequencing and comparative genomics of 19 Pseudomonas syringae isolates.</title>
        <authorList>
            <person name="Baltrus D.A."/>
            <person name="Nishimura M.T."/>
            <person name="Romanchuk A."/>
            <person name="Chang J.H."/>
            <person name="Mukhtar M.S."/>
            <person name="Cherkis K."/>
            <person name="Roach J."/>
            <person name="Grant S.R."/>
            <person name="Jones C.D."/>
            <person name="Dangl J.L."/>
        </authorList>
    </citation>
    <scope>NUCLEOTIDE SEQUENCE [LARGE SCALE GENOMIC DNA]</scope>
    <source>
        <strain evidence="1 2">301020</strain>
    </source>
</reference>
<evidence type="ECO:0000313" key="1">
    <source>
        <dbReference type="EMBL" id="EGH26865.1"/>
    </source>
</evidence>
<sequence>TVVAAGQAFANESAGLAATPVDKQFLLEIPPAVRRRR</sequence>
<dbReference type="EMBL" id="AEAG01002965">
    <property type="protein sequence ID" value="EGH26865.1"/>
    <property type="molecule type" value="Genomic_DNA"/>
</dbReference>
<proteinExistence type="predicted"/>
<gene>
    <name evidence="1" type="ORF">PSYMO_37474</name>
</gene>